<feature type="non-terminal residue" evidence="1">
    <location>
        <position position="53"/>
    </location>
</feature>
<dbReference type="AlphaFoldDB" id="A0A816DV22"/>
<name>A0A816DV22_9BILA</name>
<dbReference type="EMBL" id="CAJOBC010116121">
    <property type="protein sequence ID" value="CAF4552269.1"/>
    <property type="molecule type" value="Genomic_DNA"/>
</dbReference>
<evidence type="ECO:0000313" key="2">
    <source>
        <dbReference type="EMBL" id="CAF4552269.1"/>
    </source>
</evidence>
<comment type="caution">
    <text evidence="1">The sequence shown here is derived from an EMBL/GenBank/DDBJ whole genome shotgun (WGS) entry which is preliminary data.</text>
</comment>
<gene>
    <name evidence="1" type="ORF">GPM918_LOCUS44919</name>
    <name evidence="2" type="ORF">SRO942_LOCUS47030</name>
</gene>
<dbReference type="Proteomes" id="UP000681722">
    <property type="component" value="Unassembled WGS sequence"/>
</dbReference>
<organism evidence="1 3">
    <name type="scientific">Didymodactylos carnosus</name>
    <dbReference type="NCBI Taxonomy" id="1234261"/>
    <lineage>
        <taxon>Eukaryota</taxon>
        <taxon>Metazoa</taxon>
        <taxon>Spiralia</taxon>
        <taxon>Gnathifera</taxon>
        <taxon>Rotifera</taxon>
        <taxon>Eurotatoria</taxon>
        <taxon>Bdelloidea</taxon>
        <taxon>Philodinida</taxon>
        <taxon>Philodinidae</taxon>
        <taxon>Didymodactylos</taxon>
    </lineage>
</organism>
<sequence length="53" mass="5919">MYSGVHRRILRGQTRPGKAELKQCKYVIAQWTLGMLRSGMRSGTVVNGINDAL</sequence>
<keyword evidence="3" id="KW-1185">Reference proteome</keyword>
<dbReference type="Proteomes" id="UP000663829">
    <property type="component" value="Unassembled WGS sequence"/>
</dbReference>
<reference evidence="1" key="1">
    <citation type="submission" date="2021-02" db="EMBL/GenBank/DDBJ databases">
        <authorList>
            <person name="Nowell W R."/>
        </authorList>
    </citation>
    <scope>NUCLEOTIDE SEQUENCE</scope>
</reference>
<evidence type="ECO:0000313" key="1">
    <source>
        <dbReference type="EMBL" id="CAF1640720.1"/>
    </source>
</evidence>
<protein>
    <submittedName>
        <fullName evidence="1">Uncharacterized protein</fullName>
    </submittedName>
</protein>
<accession>A0A816DV22</accession>
<feature type="non-terminal residue" evidence="1">
    <location>
        <position position="1"/>
    </location>
</feature>
<evidence type="ECO:0000313" key="3">
    <source>
        <dbReference type="Proteomes" id="UP000663829"/>
    </source>
</evidence>
<dbReference type="EMBL" id="CAJNOQ010047257">
    <property type="protein sequence ID" value="CAF1640720.1"/>
    <property type="molecule type" value="Genomic_DNA"/>
</dbReference>
<proteinExistence type="predicted"/>